<organism evidence="1 2">
    <name type="scientific">Scutellospora calospora</name>
    <dbReference type="NCBI Taxonomy" id="85575"/>
    <lineage>
        <taxon>Eukaryota</taxon>
        <taxon>Fungi</taxon>
        <taxon>Fungi incertae sedis</taxon>
        <taxon>Mucoromycota</taxon>
        <taxon>Glomeromycotina</taxon>
        <taxon>Glomeromycetes</taxon>
        <taxon>Diversisporales</taxon>
        <taxon>Gigasporaceae</taxon>
        <taxon>Scutellospora</taxon>
    </lineage>
</organism>
<gene>
    <name evidence="1" type="ORF">SCALOS_LOCUS1146</name>
</gene>
<dbReference type="Proteomes" id="UP000789860">
    <property type="component" value="Unassembled WGS sequence"/>
</dbReference>
<proteinExistence type="predicted"/>
<keyword evidence="2" id="KW-1185">Reference proteome</keyword>
<name>A0ACA9K3L2_9GLOM</name>
<dbReference type="EMBL" id="CAJVPM010000717">
    <property type="protein sequence ID" value="CAG8450176.1"/>
    <property type="molecule type" value="Genomic_DNA"/>
</dbReference>
<evidence type="ECO:0000313" key="2">
    <source>
        <dbReference type="Proteomes" id="UP000789860"/>
    </source>
</evidence>
<protein>
    <submittedName>
        <fullName evidence="1">11382_t:CDS:1</fullName>
    </submittedName>
</protein>
<reference evidence="1" key="1">
    <citation type="submission" date="2021-06" db="EMBL/GenBank/DDBJ databases">
        <authorList>
            <person name="Kallberg Y."/>
            <person name="Tangrot J."/>
            <person name="Rosling A."/>
        </authorList>
    </citation>
    <scope>NUCLEOTIDE SEQUENCE</scope>
    <source>
        <strain evidence="1">AU212A</strain>
    </source>
</reference>
<comment type="caution">
    <text evidence="1">The sequence shown here is derived from an EMBL/GenBank/DDBJ whole genome shotgun (WGS) entry which is preliminary data.</text>
</comment>
<sequence length="146" mass="17392">MQSELDLLEEKTKEYILTKLKAKNVELMAEKANLEAKNAEYIKLKDETTKLKIENTKLLKQVIEKYAKNKVDIIKLKTNLQYLILSEYIKMTIFELETRNAILRLIIEEFVKKSEYSYLITAFDKKNYKFQTKYIQIAKDLLNENQ</sequence>
<evidence type="ECO:0000313" key="1">
    <source>
        <dbReference type="EMBL" id="CAG8450176.1"/>
    </source>
</evidence>
<accession>A0ACA9K3L2</accession>